<dbReference type="InterPro" id="IPR008906">
    <property type="entry name" value="HATC_C_dom"/>
</dbReference>
<evidence type="ECO:0000259" key="1">
    <source>
        <dbReference type="Pfam" id="PF05699"/>
    </source>
</evidence>
<name>A0ABQ8T753_PERAM</name>
<protein>
    <recommendedName>
        <fullName evidence="1">HAT C-terminal dimerisation domain-containing protein</fullName>
    </recommendedName>
</protein>
<dbReference type="PANTHER" id="PTHR45749">
    <property type="match status" value="1"/>
</dbReference>
<dbReference type="Pfam" id="PF05699">
    <property type="entry name" value="Dimer_Tnp_hAT"/>
    <property type="match status" value="1"/>
</dbReference>
<reference evidence="2 3" key="1">
    <citation type="journal article" date="2022" name="Allergy">
        <title>Genome assembly and annotation of Periplaneta americana reveal a comprehensive cockroach allergen profile.</title>
        <authorList>
            <person name="Wang L."/>
            <person name="Xiong Q."/>
            <person name="Saelim N."/>
            <person name="Wang L."/>
            <person name="Nong W."/>
            <person name="Wan A.T."/>
            <person name="Shi M."/>
            <person name="Liu X."/>
            <person name="Cao Q."/>
            <person name="Hui J.H.L."/>
            <person name="Sookrung N."/>
            <person name="Leung T.F."/>
            <person name="Tungtrongchitr A."/>
            <person name="Tsui S.K.W."/>
        </authorList>
    </citation>
    <scope>NUCLEOTIDE SEQUENCE [LARGE SCALE GENOMIC DNA]</scope>
    <source>
        <strain evidence="2">PWHHKU_190912</strain>
    </source>
</reference>
<evidence type="ECO:0000313" key="2">
    <source>
        <dbReference type="EMBL" id="KAJ4442330.1"/>
    </source>
</evidence>
<dbReference type="InterPro" id="IPR012337">
    <property type="entry name" value="RNaseH-like_sf"/>
</dbReference>
<dbReference type="SUPFAM" id="SSF53098">
    <property type="entry name" value="Ribonuclease H-like"/>
    <property type="match status" value="1"/>
</dbReference>
<proteinExistence type="predicted"/>
<evidence type="ECO:0000313" key="3">
    <source>
        <dbReference type="Proteomes" id="UP001148838"/>
    </source>
</evidence>
<comment type="caution">
    <text evidence="2">The sequence shown here is derived from an EMBL/GenBank/DDBJ whole genome shotgun (WGS) entry which is preliminary data.</text>
</comment>
<dbReference type="PANTHER" id="PTHR45749:SF28">
    <property type="entry name" value="ZINC FINGER MYM-TYPE PROTEIN 1-LIKE-RELATED"/>
    <property type="match status" value="1"/>
</dbReference>
<dbReference type="Proteomes" id="UP001148838">
    <property type="component" value="Unassembled WGS sequence"/>
</dbReference>
<accession>A0ABQ8T753</accession>
<gene>
    <name evidence="2" type="ORF">ANN_03916</name>
</gene>
<organism evidence="2 3">
    <name type="scientific">Periplaneta americana</name>
    <name type="common">American cockroach</name>
    <name type="synonym">Blatta americana</name>
    <dbReference type="NCBI Taxonomy" id="6978"/>
    <lineage>
        <taxon>Eukaryota</taxon>
        <taxon>Metazoa</taxon>
        <taxon>Ecdysozoa</taxon>
        <taxon>Arthropoda</taxon>
        <taxon>Hexapoda</taxon>
        <taxon>Insecta</taxon>
        <taxon>Pterygota</taxon>
        <taxon>Neoptera</taxon>
        <taxon>Polyneoptera</taxon>
        <taxon>Dictyoptera</taxon>
        <taxon>Blattodea</taxon>
        <taxon>Blattoidea</taxon>
        <taxon>Blattidae</taxon>
        <taxon>Blattinae</taxon>
        <taxon>Periplaneta</taxon>
    </lineage>
</organism>
<feature type="domain" description="HAT C-terminal dimerisation" evidence="1">
    <location>
        <begin position="4"/>
        <end position="54"/>
    </location>
</feature>
<sequence length="80" mass="8988">MKPYRLFSLIVTLPSTSVSVERSFSALNRIKTNLHNSMAQGRLTSLACISIHKDLLHDEKQPFHDDISDNCPSVETDEST</sequence>
<dbReference type="EMBL" id="JAJSOF020000013">
    <property type="protein sequence ID" value="KAJ4442330.1"/>
    <property type="molecule type" value="Genomic_DNA"/>
</dbReference>
<keyword evidence="3" id="KW-1185">Reference proteome</keyword>